<reference evidence="3 4" key="1">
    <citation type="journal article" date="2023" name="G3 (Bethesda)">
        <title>A high-quality reference genome for the fission yeast Schizosaccharomyces osmophilus.</title>
        <authorList>
            <person name="Jia G.S."/>
            <person name="Zhang W.C."/>
            <person name="Liang Y."/>
            <person name="Liu X.H."/>
            <person name="Rhind N."/>
            <person name="Pidoux A."/>
            <person name="Brysch-Herzberg M."/>
            <person name="Du L.L."/>
        </authorList>
    </citation>
    <scope>NUCLEOTIDE SEQUENCE [LARGE SCALE GENOMIC DNA]</scope>
    <source>
        <strain evidence="3 4">CBS 15793</strain>
    </source>
</reference>
<evidence type="ECO:0000313" key="4">
    <source>
        <dbReference type="Proteomes" id="UP001212411"/>
    </source>
</evidence>
<feature type="chain" id="PRO_5042087252" description="Secreted protein" evidence="2">
    <location>
        <begin position="23"/>
        <end position="103"/>
    </location>
</feature>
<evidence type="ECO:0000256" key="1">
    <source>
        <dbReference type="SAM" id="MobiDB-lite"/>
    </source>
</evidence>
<dbReference type="EMBL" id="CP115611">
    <property type="protein sequence ID" value="WBW71618.1"/>
    <property type="molecule type" value="Genomic_DNA"/>
</dbReference>
<dbReference type="AlphaFoldDB" id="A0AAE9WBJ4"/>
<protein>
    <recommendedName>
        <fullName evidence="5">Secreted protein</fullName>
    </recommendedName>
</protein>
<dbReference type="GeneID" id="80874694"/>
<feature type="region of interest" description="Disordered" evidence="1">
    <location>
        <begin position="27"/>
        <end position="63"/>
    </location>
</feature>
<proteinExistence type="predicted"/>
<organism evidence="3 4">
    <name type="scientific">Schizosaccharomyces osmophilus</name>
    <dbReference type="NCBI Taxonomy" id="2545709"/>
    <lineage>
        <taxon>Eukaryota</taxon>
        <taxon>Fungi</taxon>
        <taxon>Dikarya</taxon>
        <taxon>Ascomycota</taxon>
        <taxon>Taphrinomycotina</taxon>
        <taxon>Schizosaccharomycetes</taxon>
        <taxon>Schizosaccharomycetales</taxon>
        <taxon>Schizosaccharomycetaceae</taxon>
        <taxon>Schizosaccharomyces</taxon>
    </lineage>
</organism>
<sequence length="103" mass="11546">MAVRWWWWCWCCFSALPLCLLGLSSTPKRSQPLPPSQPLRFASPPTTQPKPHRSQTPAQTPDEHRICFNTEPVSTLLSFLVFCPPSSSSSPHLTPIYTPSSPI</sequence>
<evidence type="ECO:0000256" key="2">
    <source>
        <dbReference type="SAM" id="SignalP"/>
    </source>
</evidence>
<dbReference type="Proteomes" id="UP001212411">
    <property type="component" value="Chromosome 1"/>
</dbReference>
<keyword evidence="2" id="KW-0732">Signal</keyword>
<dbReference type="RefSeq" id="XP_056035861.1">
    <property type="nucleotide sequence ID" value="XM_056180005.1"/>
</dbReference>
<dbReference type="KEGG" id="som:SOMG_01212"/>
<accession>A0AAE9WBJ4</accession>
<evidence type="ECO:0000313" key="3">
    <source>
        <dbReference type="EMBL" id="WBW71618.1"/>
    </source>
</evidence>
<evidence type="ECO:0008006" key="5">
    <source>
        <dbReference type="Google" id="ProtNLM"/>
    </source>
</evidence>
<name>A0AAE9WBJ4_9SCHI</name>
<gene>
    <name evidence="3" type="ORF">SOMG_01212</name>
</gene>
<feature type="signal peptide" evidence="2">
    <location>
        <begin position="1"/>
        <end position="22"/>
    </location>
</feature>
<keyword evidence="4" id="KW-1185">Reference proteome</keyword>